<dbReference type="SUPFAM" id="SSF46785">
    <property type="entry name" value="Winged helix' DNA-binding domain"/>
    <property type="match status" value="1"/>
</dbReference>
<dbReference type="EMBL" id="SUPK01000001">
    <property type="protein sequence ID" value="TJY44515.1"/>
    <property type="molecule type" value="Genomic_DNA"/>
</dbReference>
<gene>
    <name evidence="2" type="ORF">E5161_03820</name>
</gene>
<name>A0A4U0FHQ4_9BACL</name>
<dbReference type="Pfam" id="PF12840">
    <property type="entry name" value="HTH_20"/>
    <property type="match status" value="1"/>
</dbReference>
<keyword evidence="1" id="KW-0238">DNA-binding</keyword>
<dbReference type="InterPro" id="IPR036388">
    <property type="entry name" value="WH-like_DNA-bd_sf"/>
</dbReference>
<keyword evidence="3" id="KW-1185">Reference proteome</keyword>
<evidence type="ECO:0000313" key="3">
    <source>
        <dbReference type="Proteomes" id="UP000309673"/>
    </source>
</evidence>
<protein>
    <submittedName>
        <fullName evidence="2">ArsR family transcriptional regulator</fullName>
    </submittedName>
</protein>
<sequence>MEHLEPILPVYRLETAEQALALLNPKRADMLRLLDEPASASELARRIGEPAQKVNYHLKSLEKVGLVRRSGTRQVKNLVEVLYRAVARTYVIPDAFGWPEELRSRLKTQGALRHLVSAAEQIRNDAVRLMDAADETAEVPSAAMEFEVDLPDEAAREAFIRAYTEAVKQVAGKFRAPQGSKEHAFRVMAVIYPQIEAGGTEHER</sequence>
<dbReference type="Proteomes" id="UP000309673">
    <property type="component" value="Unassembled WGS sequence"/>
</dbReference>
<dbReference type="OrthoDB" id="9788770at2"/>
<dbReference type="CDD" id="cd00090">
    <property type="entry name" value="HTH_ARSR"/>
    <property type="match status" value="1"/>
</dbReference>
<comment type="caution">
    <text evidence="2">The sequence shown here is derived from an EMBL/GenBank/DDBJ whole genome shotgun (WGS) entry which is preliminary data.</text>
</comment>
<dbReference type="AlphaFoldDB" id="A0A4U0FHQ4"/>
<dbReference type="InterPro" id="IPR036390">
    <property type="entry name" value="WH_DNA-bd_sf"/>
</dbReference>
<organism evidence="2 3">
    <name type="scientific">Cohnella pontilimi</name>
    <dbReference type="NCBI Taxonomy" id="2564100"/>
    <lineage>
        <taxon>Bacteria</taxon>
        <taxon>Bacillati</taxon>
        <taxon>Bacillota</taxon>
        <taxon>Bacilli</taxon>
        <taxon>Bacillales</taxon>
        <taxon>Paenibacillaceae</taxon>
        <taxon>Cohnella</taxon>
    </lineage>
</organism>
<proteinExistence type="predicted"/>
<evidence type="ECO:0000313" key="2">
    <source>
        <dbReference type="EMBL" id="TJY44515.1"/>
    </source>
</evidence>
<dbReference type="InterPro" id="IPR011991">
    <property type="entry name" value="ArsR-like_HTH"/>
</dbReference>
<evidence type="ECO:0000256" key="1">
    <source>
        <dbReference type="ARBA" id="ARBA00023125"/>
    </source>
</evidence>
<dbReference type="GO" id="GO:0003677">
    <property type="term" value="F:DNA binding"/>
    <property type="evidence" value="ECO:0007669"/>
    <property type="project" value="UniProtKB-KW"/>
</dbReference>
<dbReference type="Gene3D" id="1.10.10.10">
    <property type="entry name" value="Winged helix-like DNA-binding domain superfamily/Winged helix DNA-binding domain"/>
    <property type="match status" value="1"/>
</dbReference>
<reference evidence="2 3" key="1">
    <citation type="submission" date="2019-04" db="EMBL/GenBank/DDBJ databases">
        <title>Cohnella sp. nov., isolated from soil.</title>
        <authorList>
            <person name="Kim W."/>
        </authorList>
    </citation>
    <scope>NUCLEOTIDE SEQUENCE [LARGE SCALE GENOMIC DNA]</scope>
    <source>
        <strain evidence="2 3">CAU 1483</strain>
    </source>
</reference>
<accession>A0A4U0FHQ4</accession>
<dbReference type="RefSeq" id="WP_136776324.1">
    <property type="nucleotide sequence ID" value="NZ_SUPK01000001.1"/>
</dbReference>